<gene>
    <name evidence="1" type="ORF">R53529_LOCUS2</name>
</gene>
<dbReference type="RefSeq" id="WP_271788473.1">
    <property type="nucleotide sequence ID" value="NZ_CAMXCM010000003.1"/>
</dbReference>
<evidence type="ECO:0000313" key="2">
    <source>
        <dbReference type="Proteomes" id="UP001154259"/>
    </source>
</evidence>
<dbReference type="EMBL" id="CAMXCS010000001">
    <property type="protein sequence ID" value="CAI3922397.1"/>
    <property type="molecule type" value="Genomic_DNA"/>
</dbReference>
<proteinExistence type="predicted"/>
<sequence>MCLDIINMYEDEDIVGLSITYIGHIARMYEKVNIALITSILENIQEK</sequence>
<keyword evidence="2" id="KW-1185">Reference proteome</keyword>
<name>A0ABM9HHL9_9PROT</name>
<comment type="caution">
    <text evidence="1">The sequence shown here is derived from an EMBL/GenBank/DDBJ whole genome shotgun (WGS) entry which is preliminary data.</text>
</comment>
<protein>
    <submittedName>
        <fullName evidence="1">Uncharacterized protein</fullName>
    </submittedName>
</protein>
<dbReference type="Proteomes" id="UP001154259">
    <property type="component" value="Unassembled WGS sequence"/>
</dbReference>
<reference evidence="1" key="1">
    <citation type="submission" date="2022-10" db="EMBL/GenBank/DDBJ databases">
        <authorList>
            <person name="Botero Cardona J."/>
        </authorList>
    </citation>
    <scope>NUCLEOTIDE SEQUENCE</scope>
    <source>
        <strain evidence="1">R-53529</strain>
    </source>
</reference>
<evidence type="ECO:0000313" key="1">
    <source>
        <dbReference type="EMBL" id="CAI3922397.1"/>
    </source>
</evidence>
<organism evidence="1 2">
    <name type="scientific">Commensalibacter communis</name>
    <dbReference type="NCBI Taxonomy" id="2972786"/>
    <lineage>
        <taxon>Bacteria</taxon>
        <taxon>Pseudomonadati</taxon>
        <taxon>Pseudomonadota</taxon>
        <taxon>Alphaproteobacteria</taxon>
        <taxon>Acetobacterales</taxon>
        <taxon>Acetobacteraceae</taxon>
    </lineage>
</organism>
<accession>A0ABM9HHL9</accession>